<evidence type="ECO:0000313" key="3">
    <source>
        <dbReference type="Proteomes" id="UP000094527"/>
    </source>
</evidence>
<dbReference type="Proteomes" id="UP000094527">
    <property type="component" value="Unassembled WGS sequence"/>
</dbReference>
<comment type="caution">
    <text evidence="2">The sequence shown here is derived from an EMBL/GenBank/DDBJ whole genome shotgun (WGS) entry which is preliminary data.</text>
</comment>
<keyword evidence="1" id="KW-0732">Signal</keyword>
<feature type="chain" id="PRO_5008904776" evidence="1">
    <location>
        <begin position="25"/>
        <end position="438"/>
    </location>
</feature>
<evidence type="ECO:0000256" key="1">
    <source>
        <dbReference type="SAM" id="SignalP"/>
    </source>
</evidence>
<proteinExistence type="predicted"/>
<name>A0A1D2MZ35_ORCCI</name>
<reference evidence="2 3" key="1">
    <citation type="journal article" date="2016" name="Genome Biol. Evol.">
        <title>Gene Family Evolution Reflects Adaptation to Soil Environmental Stressors in the Genome of the Collembolan Orchesella cincta.</title>
        <authorList>
            <person name="Faddeeva-Vakhrusheva A."/>
            <person name="Derks M.F."/>
            <person name="Anvar S.Y."/>
            <person name="Agamennone V."/>
            <person name="Suring W."/>
            <person name="Smit S."/>
            <person name="van Straalen N.M."/>
            <person name="Roelofs D."/>
        </authorList>
    </citation>
    <scope>NUCLEOTIDE SEQUENCE [LARGE SCALE GENOMIC DNA]</scope>
    <source>
        <tissue evidence="2">Mixed pool</tissue>
    </source>
</reference>
<keyword evidence="3" id="KW-1185">Reference proteome</keyword>
<dbReference type="EMBL" id="LJIJ01000374">
    <property type="protein sequence ID" value="ODM98201.1"/>
    <property type="molecule type" value="Genomic_DNA"/>
</dbReference>
<dbReference type="AlphaFoldDB" id="A0A1D2MZ35"/>
<accession>A0A1D2MZ35</accession>
<gene>
    <name evidence="2" type="ORF">Ocin01_08478</name>
</gene>
<feature type="signal peptide" evidence="1">
    <location>
        <begin position="1"/>
        <end position="24"/>
    </location>
</feature>
<evidence type="ECO:0000313" key="2">
    <source>
        <dbReference type="EMBL" id="ODM98201.1"/>
    </source>
</evidence>
<organism evidence="2 3">
    <name type="scientific">Orchesella cincta</name>
    <name type="common">Springtail</name>
    <name type="synonym">Podura cincta</name>
    <dbReference type="NCBI Taxonomy" id="48709"/>
    <lineage>
        <taxon>Eukaryota</taxon>
        <taxon>Metazoa</taxon>
        <taxon>Ecdysozoa</taxon>
        <taxon>Arthropoda</taxon>
        <taxon>Hexapoda</taxon>
        <taxon>Collembola</taxon>
        <taxon>Entomobryomorpha</taxon>
        <taxon>Entomobryoidea</taxon>
        <taxon>Orchesellidae</taxon>
        <taxon>Orchesellinae</taxon>
        <taxon>Orchesella</taxon>
    </lineage>
</organism>
<sequence length="438" mass="51172">MQRHFRFLVIEILILFWNLDQVKMSGMGNLPTLDPDHNPEVQMQVVPGKEENLLVSCNFNLDSLDKQWDGSQPPSCITYSESPRKMHPTSAQDLEVLRHKFLKFLTRFGSEISVCCLQLQVDKMDSRFYETARRFFPLTETELQRDPLTLYKLVHSYLSLMPNLNSLEISGDDLQGYIPDQHNLSFEMNSLLETQPLPPLKKLVMLTIWNLPNPLENGLLLQYNLVQKLSLKCRPFTPLFPDSLKKLMMVNLEELEVSPCGSRDFTKLQNISLNPTWPLKCLRIEFRNDDFERILVTLNHFGSTLRHVHLWTTVDLEEARNLHKVKLQLPFLETLKMELNVMMLSSIDFILPCTALKQLELEVPEWSWSGGVKTEIQFRGFATRMYESNIWKKMCNLESLKLKLLTEGWDLKARSCRLNEECYNYTKVELRSKVVQLQ</sequence>
<protein>
    <submittedName>
        <fullName evidence="2">Uncharacterized protein</fullName>
    </submittedName>
</protein>